<keyword evidence="3" id="KW-1185">Reference proteome</keyword>
<dbReference type="RefSeq" id="WP_218104953.1">
    <property type="nucleotide sequence ID" value="NZ_FMCX01000005.1"/>
</dbReference>
<dbReference type="AlphaFoldDB" id="A0A1C4Z3Q9"/>
<dbReference type="STRING" id="262898.GA0070564_10539"/>
<reference evidence="3" key="1">
    <citation type="submission" date="2016-06" db="EMBL/GenBank/DDBJ databases">
        <authorList>
            <person name="Varghese N."/>
            <person name="Submissions Spin"/>
        </authorList>
    </citation>
    <scope>NUCLEOTIDE SEQUENCE [LARGE SCALE GENOMIC DNA]</scope>
    <source>
        <strain evidence="3">DSM 44830</strain>
    </source>
</reference>
<proteinExistence type="predicted"/>
<organism evidence="2 3">
    <name type="scientific">Micromonospora mirobrigensis</name>
    <dbReference type="NCBI Taxonomy" id="262898"/>
    <lineage>
        <taxon>Bacteria</taxon>
        <taxon>Bacillati</taxon>
        <taxon>Actinomycetota</taxon>
        <taxon>Actinomycetes</taxon>
        <taxon>Micromonosporales</taxon>
        <taxon>Micromonosporaceae</taxon>
        <taxon>Micromonospora</taxon>
    </lineage>
</organism>
<protein>
    <submittedName>
        <fullName evidence="2">SnoaL-like domain-containing protein</fullName>
    </submittedName>
</protein>
<dbReference type="Proteomes" id="UP000199504">
    <property type="component" value="Unassembled WGS sequence"/>
</dbReference>
<dbReference type="SUPFAM" id="SSF54427">
    <property type="entry name" value="NTF2-like"/>
    <property type="match status" value="1"/>
</dbReference>
<dbReference type="InterPro" id="IPR032710">
    <property type="entry name" value="NTF2-like_dom_sf"/>
</dbReference>
<feature type="domain" description="SnoaL-like" evidence="1">
    <location>
        <begin position="2"/>
        <end position="125"/>
    </location>
</feature>
<accession>A0A1C4Z3Q9</accession>
<name>A0A1C4Z3Q9_9ACTN</name>
<sequence length="143" mass="16223">MSAEREIQNLMARYCMMLDAGDFDGLAELLSDCTLNLDGATASGREEIPQLARAALKVYDDGTLRTSHITSNILLEVDESAETARARSYYTIFQGLENFPLQVIATGRWTDRFERRDGQWRFVEREARIHTAGDVSHYIQMQG</sequence>
<evidence type="ECO:0000313" key="3">
    <source>
        <dbReference type="Proteomes" id="UP000199504"/>
    </source>
</evidence>
<gene>
    <name evidence="2" type="ORF">GA0070564_10539</name>
</gene>
<evidence type="ECO:0000259" key="1">
    <source>
        <dbReference type="Pfam" id="PF13577"/>
    </source>
</evidence>
<dbReference type="InterPro" id="IPR037401">
    <property type="entry name" value="SnoaL-like"/>
</dbReference>
<dbReference type="CDD" id="cd00531">
    <property type="entry name" value="NTF2_like"/>
    <property type="match status" value="1"/>
</dbReference>
<evidence type="ECO:0000313" key="2">
    <source>
        <dbReference type="EMBL" id="SCF27546.1"/>
    </source>
</evidence>
<dbReference type="Gene3D" id="3.10.450.50">
    <property type="match status" value="1"/>
</dbReference>
<dbReference type="EMBL" id="FMCX01000005">
    <property type="protein sequence ID" value="SCF27546.1"/>
    <property type="molecule type" value="Genomic_DNA"/>
</dbReference>
<dbReference type="Pfam" id="PF13577">
    <property type="entry name" value="SnoaL_4"/>
    <property type="match status" value="1"/>
</dbReference>